<dbReference type="EMBL" id="QFFJ01000001">
    <property type="protein sequence ID" value="RBL92089.1"/>
    <property type="molecule type" value="Genomic_DNA"/>
</dbReference>
<comment type="caution">
    <text evidence="1">The sequence shown here is derived from an EMBL/GenBank/DDBJ whole genome shotgun (WGS) entry which is preliminary data.</text>
</comment>
<dbReference type="AlphaFoldDB" id="A0A365Y0G5"/>
<gene>
    <name evidence="1" type="ORF">DF182_05710</name>
</gene>
<organism evidence="1 2">
    <name type="scientific">Chitinophaga flava</name>
    <dbReference type="NCBI Taxonomy" id="2259036"/>
    <lineage>
        <taxon>Bacteria</taxon>
        <taxon>Pseudomonadati</taxon>
        <taxon>Bacteroidota</taxon>
        <taxon>Chitinophagia</taxon>
        <taxon>Chitinophagales</taxon>
        <taxon>Chitinophagaceae</taxon>
        <taxon>Chitinophaga</taxon>
    </lineage>
</organism>
<protein>
    <submittedName>
        <fullName evidence="1">Uncharacterized protein</fullName>
    </submittedName>
</protein>
<proteinExistence type="predicted"/>
<evidence type="ECO:0000313" key="2">
    <source>
        <dbReference type="Proteomes" id="UP000253410"/>
    </source>
</evidence>
<sequence>MEKCEALNILFPAWILFQITAGIEGDLATRDRLQVVFILVEHPADAGIIYTDISVFINGQVFIAGWWRRHFSTFCDIRIGGSGQVVA</sequence>
<dbReference type="Proteomes" id="UP000253410">
    <property type="component" value="Unassembled WGS sequence"/>
</dbReference>
<name>A0A365Y0G5_9BACT</name>
<accession>A0A365Y0G5</accession>
<keyword evidence="2" id="KW-1185">Reference proteome</keyword>
<reference evidence="1 2" key="1">
    <citation type="submission" date="2018-05" db="EMBL/GenBank/DDBJ databases">
        <title>Chitinophaga sp. K3CV102501T nov., isolated from isolated from a monsoon evergreen broad-leaved forest soil.</title>
        <authorList>
            <person name="Lv Y."/>
        </authorList>
    </citation>
    <scope>NUCLEOTIDE SEQUENCE [LARGE SCALE GENOMIC DNA]</scope>
    <source>
        <strain evidence="1 2">GDMCC 1.1325</strain>
    </source>
</reference>
<evidence type="ECO:0000313" key="1">
    <source>
        <dbReference type="EMBL" id="RBL92089.1"/>
    </source>
</evidence>